<protein>
    <submittedName>
        <fullName evidence="7">Aminotransferase</fullName>
    </submittedName>
</protein>
<dbReference type="PANTHER" id="PTHR43094:SF1">
    <property type="entry name" value="AMINOTRANSFERASE CLASS-III"/>
    <property type="match status" value="1"/>
</dbReference>
<name>A0A1E5Q621_9PROT</name>
<dbReference type="CDD" id="cd00610">
    <property type="entry name" value="OAT_like"/>
    <property type="match status" value="1"/>
</dbReference>
<comment type="caution">
    <text evidence="7">The sequence shown here is derived from an EMBL/GenBank/DDBJ whole genome shotgun (WGS) entry which is preliminary data.</text>
</comment>
<comment type="cofactor">
    <cofactor evidence="1">
        <name>pyridoxal 5'-phosphate</name>
        <dbReference type="ChEBI" id="CHEBI:597326"/>
    </cofactor>
</comment>
<dbReference type="STRING" id="28181.BEN30_12375"/>
<evidence type="ECO:0000313" key="7">
    <source>
        <dbReference type="EMBL" id="OEJ66188.1"/>
    </source>
</evidence>
<dbReference type="Pfam" id="PF00202">
    <property type="entry name" value="Aminotran_3"/>
    <property type="match status" value="1"/>
</dbReference>
<keyword evidence="4 7" id="KW-0808">Transferase</keyword>
<dbReference type="NCBIfam" id="NF005682">
    <property type="entry name" value="PRK07480.1"/>
    <property type="match status" value="1"/>
</dbReference>
<dbReference type="PANTHER" id="PTHR43094">
    <property type="entry name" value="AMINOTRANSFERASE"/>
    <property type="match status" value="1"/>
</dbReference>
<dbReference type="PROSITE" id="PS00600">
    <property type="entry name" value="AA_TRANSFER_CLASS_3"/>
    <property type="match status" value="1"/>
</dbReference>
<dbReference type="AlphaFoldDB" id="A0A1E5Q621"/>
<evidence type="ECO:0000313" key="8">
    <source>
        <dbReference type="Proteomes" id="UP000095347"/>
    </source>
</evidence>
<dbReference type="InterPro" id="IPR015422">
    <property type="entry name" value="PyrdxlP-dep_Trfase_small"/>
</dbReference>
<evidence type="ECO:0000256" key="2">
    <source>
        <dbReference type="ARBA" id="ARBA00008954"/>
    </source>
</evidence>
<sequence>MSNALNSTLEWQQEDRDHHLHPFTDIAQLSKKGVRVITRGEGVYIWDSEGEKLIDGMSGLWCVNLGYGRKELSDVAAKQMNELAFYNTFFQTTTMPATALATLLSEVTPAGFNNVFYGNSGSESNDTVVRLVWRYWDTKGQPSKKTFIARNNAYHGSTLAGASLGGMGYMHKQGPLPLAGFEHIEQPHWYFNGGDLSPDAYGLVAARKLEDKILELGADNVAAFIGEPIQGAGGVIVPPDTYWPEIQRICRKYDVLLVSDEVICGFGRTGEWFGCQSFGFEPDLMTMAKGMSSGYIPISGVMVHDRIVEVLKDSGDFNHGYTYSGHPVSTAVAHANITILRDEGIVERVKTDIGPYFQGRLQEFVDHPLVGQVRGRGLIAAMELVKDKETRKGFEKVGEVGMICRNHCFENNIIMRATGDAMLLAPPLVITKTEVDELMEKAHMCLDMTAKDLGFM</sequence>
<organism evidence="7 8">
    <name type="scientific">Magnetovibrio blakemorei</name>
    <dbReference type="NCBI Taxonomy" id="28181"/>
    <lineage>
        <taxon>Bacteria</taxon>
        <taxon>Pseudomonadati</taxon>
        <taxon>Pseudomonadota</taxon>
        <taxon>Alphaproteobacteria</taxon>
        <taxon>Rhodospirillales</taxon>
        <taxon>Magnetovibrionaceae</taxon>
        <taxon>Magnetovibrio</taxon>
    </lineage>
</organism>
<dbReference type="InterPro" id="IPR015424">
    <property type="entry name" value="PyrdxlP-dep_Trfase"/>
</dbReference>
<dbReference type="GO" id="GO:0030170">
    <property type="term" value="F:pyridoxal phosphate binding"/>
    <property type="evidence" value="ECO:0007669"/>
    <property type="project" value="InterPro"/>
</dbReference>
<dbReference type="FunFam" id="3.40.640.10:FF:000014">
    <property type="entry name" value="Adenosylmethionine-8-amino-7-oxononanoate aminotransferase, probable"/>
    <property type="match status" value="1"/>
</dbReference>
<dbReference type="GO" id="GO:0008483">
    <property type="term" value="F:transaminase activity"/>
    <property type="evidence" value="ECO:0007669"/>
    <property type="project" value="UniProtKB-KW"/>
</dbReference>
<keyword evidence="3 7" id="KW-0032">Aminotransferase</keyword>
<evidence type="ECO:0000256" key="5">
    <source>
        <dbReference type="ARBA" id="ARBA00022898"/>
    </source>
</evidence>
<reference evidence="8" key="1">
    <citation type="submission" date="2016-07" db="EMBL/GenBank/DDBJ databases">
        <authorList>
            <person name="Florea S."/>
            <person name="Webb J.S."/>
            <person name="Jaromczyk J."/>
            <person name="Schardl C.L."/>
        </authorList>
    </citation>
    <scope>NUCLEOTIDE SEQUENCE [LARGE SCALE GENOMIC DNA]</scope>
    <source>
        <strain evidence="8">MV-1</strain>
    </source>
</reference>
<dbReference type="PIRSF" id="PIRSF000521">
    <property type="entry name" value="Transaminase_4ab_Lys_Orn"/>
    <property type="match status" value="1"/>
</dbReference>
<dbReference type="InterPro" id="IPR049704">
    <property type="entry name" value="Aminotrans_3_PPA_site"/>
</dbReference>
<keyword evidence="5 6" id="KW-0663">Pyridoxal phosphate</keyword>
<evidence type="ECO:0000256" key="1">
    <source>
        <dbReference type="ARBA" id="ARBA00001933"/>
    </source>
</evidence>
<evidence type="ECO:0000256" key="3">
    <source>
        <dbReference type="ARBA" id="ARBA00022576"/>
    </source>
</evidence>
<gene>
    <name evidence="7" type="ORF">BEN30_12375</name>
</gene>
<dbReference type="InterPro" id="IPR005814">
    <property type="entry name" value="Aminotrans_3"/>
</dbReference>
<dbReference type="InterPro" id="IPR015421">
    <property type="entry name" value="PyrdxlP-dep_Trfase_major"/>
</dbReference>
<proteinExistence type="inferred from homology"/>
<accession>A0A1E5Q621</accession>
<keyword evidence="8" id="KW-1185">Reference proteome</keyword>
<dbReference type="SUPFAM" id="SSF53383">
    <property type="entry name" value="PLP-dependent transferases"/>
    <property type="match status" value="1"/>
</dbReference>
<dbReference type="EMBL" id="MCGG01000036">
    <property type="protein sequence ID" value="OEJ66188.1"/>
    <property type="molecule type" value="Genomic_DNA"/>
</dbReference>
<evidence type="ECO:0000256" key="6">
    <source>
        <dbReference type="RuleBase" id="RU003560"/>
    </source>
</evidence>
<dbReference type="Gene3D" id="3.90.1150.10">
    <property type="entry name" value="Aspartate Aminotransferase, domain 1"/>
    <property type="match status" value="1"/>
</dbReference>
<dbReference type="Gene3D" id="3.40.640.10">
    <property type="entry name" value="Type I PLP-dependent aspartate aminotransferase-like (Major domain)"/>
    <property type="match status" value="1"/>
</dbReference>
<dbReference type="RefSeq" id="WP_069958393.1">
    <property type="nucleotide sequence ID" value="NZ_MCGG01000036.1"/>
</dbReference>
<dbReference type="NCBIfam" id="NF004767">
    <property type="entry name" value="PRK06105.1"/>
    <property type="match status" value="1"/>
</dbReference>
<dbReference type="OrthoDB" id="9801834at2"/>
<dbReference type="Proteomes" id="UP000095347">
    <property type="component" value="Unassembled WGS sequence"/>
</dbReference>
<comment type="similarity">
    <text evidence="2 6">Belongs to the class-III pyridoxal-phosphate-dependent aminotransferase family.</text>
</comment>
<evidence type="ECO:0000256" key="4">
    <source>
        <dbReference type="ARBA" id="ARBA00022679"/>
    </source>
</evidence>